<dbReference type="AlphaFoldDB" id="A0A9P8VQ98"/>
<keyword evidence="2" id="KW-1185">Reference proteome</keyword>
<sequence>MAGARPFAHHIPSMGYSEEYELQTQCGICGFEIEGGKDNCVPLKKSSKTPPILLNPSYTLPVNRHHRVWNAARWFNIQSRSERYGPKLMIAHADCFKLFLKECTCEDRLERLFTLGNWVQPWATVLTLYLDPSTDVTRGISLVADVYNMPGIKSMPLEVANLIQEYSRSHIIWRFASALDRLDKLTKAGVDQLDLVPLRQVALWERGSLPTLSSNLRGEAIRLAIDSYGLAKIERMALRPKSTTFSSKTSAYVVEHQKDCKQITVDFKFGLAHLNLSPQGSGLKIWDRPCPPNMLGCYGFRNAVTPPIHHITTIEPRTCTGITFWYRTHIDHLHAHTVSKPDPQETWRNYTYPSHNAMWFYLPLPPGEEILAFGVREPIVNDEDDYRPLSYVFWTALSGQITIGRHPYSETQDTVLATGPDLTLVHTRSLLHDNNFFGTHSAKRRQFKFDTYTPKTTPSFRRDFFSWAPLENITRVQVFIYNELKVSRKTCRGMIFHYADGSQRALGQCRLFKDIFVSHVNPSSICLAAVQVSTKNRTHEQTRVDFSCSEHRKEDDETEWRCFPMRGVLEFWYCHHEWTINVVVNGHTT</sequence>
<reference evidence="1 2" key="1">
    <citation type="journal article" date="2021" name="Nat. Commun.">
        <title>Genetic determinants of endophytism in the Arabidopsis root mycobiome.</title>
        <authorList>
            <person name="Mesny F."/>
            <person name="Miyauchi S."/>
            <person name="Thiergart T."/>
            <person name="Pickel B."/>
            <person name="Atanasova L."/>
            <person name="Karlsson M."/>
            <person name="Huettel B."/>
            <person name="Barry K.W."/>
            <person name="Haridas S."/>
            <person name="Chen C."/>
            <person name="Bauer D."/>
            <person name="Andreopoulos W."/>
            <person name="Pangilinan J."/>
            <person name="LaButti K."/>
            <person name="Riley R."/>
            <person name="Lipzen A."/>
            <person name="Clum A."/>
            <person name="Drula E."/>
            <person name="Henrissat B."/>
            <person name="Kohler A."/>
            <person name="Grigoriev I.V."/>
            <person name="Martin F.M."/>
            <person name="Hacquard S."/>
        </authorList>
    </citation>
    <scope>NUCLEOTIDE SEQUENCE [LARGE SCALE GENOMIC DNA]</scope>
    <source>
        <strain evidence="1 2">MPI-CAGE-CH-0241</strain>
    </source>
</reference>
<protein>
    <submittedName>
        <fullName evidence="1">Uncharacterized protein</fullName>
    </submittedName>
</protein>
<name>A0A9P8VQ98_9HYPO</name>
<dbReference type="EMBL" id="JAGPYM010000074">
    <property type="protein sequence ID" value="KAH6869323.1"/>
    <property type="molecule type" value="Genomic_DNA"/>
</dbReference>
<comment type="caution">
    <text evidence="1">The sequence shown here is derived from an EMBL/GenBank/DDBJ whole genome shotgun (WGS) entry which is preliminary data.</text>
</comment>
<dbReference type="Proteomes" id="UP000777438">
    <property type="component" value="Unassembled WGS sequence"/>
</dbReference>
<evidence type="ECO:0000313" key="2">
    <source>
        <dbReference type="Proteomes" id="UP000777438"/>
    </source>
</evidence>
<gene>
    <name evidence="1" type="ORF">B0T10DRAFT_501671</name>
</gene>
<proteinExistence type="predicted"/>
<accession>A0A9P8VQ98</accession>
<evidence type="ECO:0000313" key="1">
    <source>
        <dbReference type="EMBL" id="KAH6869323.1"/>
    </source>
</evidence>
<organism evidence="1 2">
    <name type="scientific">Thelonectria olida</name>
    <dbReference type="NCBI Taxonomy" id="1576542"/>
    <lineage>
        <taxon>Eukaryota</taxon>
        <taxon>Fungi</taxon>
        <taxon>Dikarya</taxon>
        <taxon>Ascomycota</taxon>
        <taxon>Pezizomycotina</taxon>
        <taxon>Sordariomycetes</taxon>
        <taxon>Hypocreomycetidae</taxon>
        <taxon>Hypocreales</taxon>
        <taxon>Nectriaceae</taxon>
        <taxon>Thelonectria</taxon>
    </lineage>
</organism>
<dbReference type="OrthoDB" id="4763081at2759"/>